<comment type="caution">
    <text evidence="1">The sequence shown here is derived from an EMBL/GenBank/DDBJ whole genome shotgun (WGS) entry which is preliminary data.</text>
</comment>
<name>A0AAD2CQT1_9STRA</name>
<organism evidence="1 2">
    <name type="scientific">Cylindrotheca closterium</name>
    <dbReference type="NCBI Taxonomy" id="2856"/>
    <lineage>
        <taxon>Eukaryota</taxon>
        <taxon>Sar</taxon>
        <taxon>Stramenopiles</taxon>
        <taxon>Ochrophyta</taxon>
        <taxon>Bacillariophyta</taxon>
        <taxon>Bacillariophyceae</taxon>
        <taxon>Bacillariophycidae</taxon>
        <taxon>Bacillariales</taxon>
        <taxon>Bacillariaceae</taxon>
        <taxon>Cylindrotheca</taxon>
    </lineage>
</organism>
<dbReference type="EMBL" id="CAKOGP040001113">
    <property type="protein sequence ID" value="CAJ1943411.1"/>
    <property type="molecule type" value="Genomic_DNA"/>
</dbReference>
<accession>A0AAD2CQT1</accession>
<dbReference type="Proteomes" id="UP001295423">
    <property type="component" value="Unassembled WGS sequence"/>
</dbReference>
<keyword evidence="2" id="KW-1185">Reference proteome</keyword>
<gene>
    <name evidence="1" type="ORF">CYCCA115_LOCUS8426</name>
</gene>
<sequence>MPPKKKAKTTKKKSPPMWLVIFDNNNGGYDEHTIEHALYDSLQKATAGGLNLMDANSPWGSEWRHGVEGLGHEEEENCHSFEYIPQLGASGGDLISNANSDVDSHHVVVSIRPLEVNPSKLPIPSSSPVEGQVFF</sequence>
<evidence type="ECO:0000313" key="2">
    <source>
        <dbReference type="Proteomes" id="UP001295423"/>
    </source>
</evidence>
<evidence type="ECO:0000313" key="1">
    <source>
        <dbReference type="EMBL" id="CAJ1943411.1"/>
    </source>
</evidence>
<reference evidence="1" key="1">
    <citation type="submission" date="2023-08" db="EMBL/GenBank/DDBJ databases">
        <authorList>
            <person name="Audoor S."/>
            <person name="Bilcke G."/>
        </authorList>
    </citation>
    <scope>NUCLEOTIDE SEQUENCE</scope>
</reference>
<proteinExistence type="predicted"/>
<protein>
    <submittedName>
        <fullName evidence="1">Uncharacterized protein</fullName>
    </submittedName>
</protein>
<dbReference type="AlphaFoldDB" id="A0AAD2CQT1"/>